<evidence type="ECO:0000259" key="3">
    <source>
        <dbReference type="PROSITE" id="PS01124"/>
    </source>
</evidence>
<dbReference type="InterPro" id="IPR009057">
    <property type="entry name" value="Homeodomain-like_sf"/>
</dbReference>
<dbReference type="RefSeq" id="WP_072576809.1">
    <property type="nucleotide sequence ID" value="NZ_LWHB01000104.1"/>
</dbReference>
<dbReference type="Pfam" id="PF06719">
    <property type="entry name" value="AraC_N"/>
    <property type="match status" value="1"/>
</dbReference>
<keyword evidence="1" id="KW-0805">Transcription regulation</keyword>
<dbReference type="EMBL" id="UHIC01000001">
    <property type="protein sequence ID" value="SUO94198.1"/>
    <property type="molecule type" value="Genomic_DNA"/>
</dbReference>
<evidence type="ECO:0000313" key="5">
    <source>
        <dbReference type="Proteomes" id="UP000254601"/>
    </source>
</evidence>
<protein>
    <submittedName>
        <fullName evidence="4">L-rhamnose operon regulatory protein rhaS</fullName>
    </submittedName>
</protein>
<accession>A0A380MPJ0</accession>
<keyword evidence="2" id="KW-0804">Transcription</keyword>
<evidence type="ECO:0000313" key="4">
    <source>
        <dbReference type="EMBL" id="SUO94198.1"/>
    </source>
</evidence>
<dbReference type="SMART" id="SM00342">
    <property type="entry name" value="HTH_ARAC"/>
    <property type="match status" value="1"/>
</dbReference>
<gene>
    <name evidence="4" type="primary">rhaS</name>
    <name evidence="4" type="ORF">NCTC13337_00614</name>
</gene>
<reference evidence="4 5" key="1">
    <citation type="submission" date="2018-06" db="EMBL/GenBank/DDBJ databases">
        <authorList>
            <consortium name="Pathogen Informatics"/>
            <person name="Doyle S."/>
        </authorList>
    </citation>
    <scope>NUCLEOTIDE SEQUENCE [LARGE SCALE GENOMIC DNA]</scope>
    <source>
        <strain evidence="4 5">NCTC13337</strain>
    </source>
</reference>
<proteinExistence type="predicted"/>
<dbReference type="GO" id="GO:0003700">
    <property type="term" value="F:DNA-binding transcription factor activity"/>
    <property type="evidence" value="ECO:0007669"/>
    <property type="project" value="InterPro"/>
</dbReference>
<evidence type="ECO:0000256" key="1">
    <source>
        <dbReference type="ARBA" id="ARBA00023015"/>
    </source>
</evidence>
<dbReference type="PANTHER" id="PTHR43436:SF1">
    <property type="entry name" value="TRANSCRIPTIONAL REGULATORY PROTEIN"/>
    <property type="match status" value="1"/>
</dbReference>
<evidence type="ECO:0000256" key="2">
    <source>
        <dbReference type="ARBA" id="ARBA00023163"/>
    </source>
</evidence>
<dbReference type="OrthoDB" id="34150at2"/>
<dbReference type="AlphaFoldDB" id="A0A380MPJ0"/>
<dbReference type="PANTHER" id="PTHR43436">
    <property type="entry name" value="ARAC-FAMILY TRANSCRIPTIONAL REGULATOR"/>
    <property type="match status" value="1"/>
</dbReference>
<dbReference type="SUPFAM" id="SSF46689">
    <property type="entry name" value="Homeodomain-like"/>
    <property type="match status" value="2"/>
</dbReference>
<name>A0A380MPJ0_9GAMM</name>
<keyword evidence="5" id="KW-1185">Reference proteome</keyword>
<dbReference type="Proteomes" id="UP000254601">
    <property type="component" value="Unassembled WGS sequence"/>
</dbReference>
<dbReference type="Pfam" id="PF12833">
    <property type="entry name" value="HTH_18"/>
    <property type="match status" value="1"/>
</dbReference>
<dbReference type="GO" id="GO:0043565">
    <property type="term" value="F:sequence-specific DNA binding"/>
    <property type="evidence" value="ECO:0007669"/>
    <property type="project" value="InterPro"/>
</dbReference>
<dbReference type="InterPro" id="IPR009594">
    <property type="entry name" value="Tscrpt_reg_HTH_AraC_N"/>
</dbReference>
<feature type="domain" description="HTH araC/xylS-type" evidence="3">
    <location>
        <begin position="132"/>
        <end position="229"/>
    </location>
</feature>
<organism evidence="4 5">
    <name type="scientific">Suttonella ornithocola</name>
    <dbReference type="NCBI Taxonomy" id="279832"/>
    <lineage>
        <taxon>Bacteria</taxon>
        <taxon>Pseudomonadati</taxon>
        <taxon>Pseudomonadota</taxon>
        <taxon>Gammaproteobacteria</taxon>
        <taxon>Cardiobacteriales</taxon>
        <taxon>Cardiobacteriaceae</taxon>
        <taxon>Suttonella</taxon>
    </lineage>
</organism>
<sequence length="229" mass="25828">MQRSLFVKVLVYHCTRHIYRAGEALFTALSLPLSAGISQAPYLGLRLALNPNTLKCYLKPHFEAIDAPLYHFRPDASLLDAIARLIASLDTPEMLADLAPLIENEIALRLCHSPVAPIIAHYLGSEKGDKLHAVLDYIQTHYREKIRTETLANLAHMSLSGLREHFRRLIGISPLQYQKQLRLNNARKLLESGMSAAQAAYEVGYESPQQFSREYRRYYGLPPKSSLSA</sequence>
<dbReference type="InterPro" id="IPR018060">
    <property type="entry name" value="HTH_AraC"/>
</dbReference>
<dbReference type="PROSITE" id="PS01124">
    <property type="entry name" value="HTH_ARAC_FAMILY_2"/>
    <property type="match status" value="1"/>
</dbReference>
<dbReference type="Gene3D" id="1.10.10.60">
    <property type="entry name" value="Homeodomain-like"/>
    <property type="match status" value="1"/>
</dbReference>